<feature type="domain" description="HTH tetR-type" evidence="5">
    <location>
        <begin position="4"/>
        <end position="64"/>
    </location>
</feature>
<dbReference type="PANTHER" id="PTHR30055:SF234">
    <property type="entry name" value="HTH-TYPE TRANSCRIPTIONAL REGULATOR BETI"/>
    <property type="match status" value="1"/>
</dbReference>
<proteinExistence type="predicted"/>
<accession>A0ABQ2KET8</accession>
<evidence type="ECO:0000256" key="1">
    <source>
        <dbReference type="ARBA" id="ARBA00023015"/>
    </source>
</evidence>
<dbReference type="PRINTS" id="PR00455">
    <property type="entry name" value="HTHTETR"/>
</dbReference>
<dbReference type="InterPro" id="IPR009057">
    <property type="entry name" value="Homeodomain-like_sf"/>
</dbReference>
<gene>
    <name evidence="6" type="ORF">GCM10011610_29730</name>
</gene>
<dbReference type="PANTHER" id="PTHR30055">
    <property type="entry name" value="HTH-TYPE TRANSCRIPTIONAL REGULATOR RUTR"/>
    <property type="match status" value="1"/>
</dbReference>
<dbReference type="RefSeq" id="WP_189028327.1">
    <property type="nucleotide sequence ID" value="NZ_BMNE01000003.1"/>
</dbReference>
<keyword evidence="3" id="KW-0804">Transcription</keyword>
<dbReference type="PROSITE" id="PS50977">
    <property type="entry name" value="HTH_TETR_2"/>
    <property type="match status" value="1"/>
</dbReference>
<dbReference type="Pfam" id="PF00440">
    <property type="entry name" value="TetR_N"/>
    <property type="match status" value="1"/>
</dbReference>
<dbReference type="SUPFAM" id="SSF46689">
    <property type="entry name" value="Homeodomain-like"/>
    <property type="match status" value="1"/>
</dbReference>
<evidence type="ECO:0000256" key="2">
    <source>
        <dbReference type="ARBA" id="ARBA00023125"/>
    </source>
</evidence>
<dbReference type="Gene3D" id="1.10.357.10">
    <property type="entry name" value="Tetracycline Repressor, domain 2"/>
    <property type="match status" value="1"/>
</dbReference>
<feature type="DNA-binding region" description="H-T-H motif" evidence="4">
    <location>
        <begin position="27"/>
        <end position="46"/>
    </location>
</feature>
<organism evidence="6 7">
    <name type="scientific">Nocardia rhizosphaerihabitans</name>
    <dbReference type="NCBI Taxonomy" id="1691570"/>
    <lineage>
        <taxon>Bacteria</taxon>
        <taxon>Bacillati</taxon>
        <taxon>Actinomycetota</taxon>
        <taxon>Actinomycetes</taxon>
        <taxon>Mycobacteriales</taxon>
        <taxon>Nocardiaceae</taxon>
        <taxon>Nocardia</taxon>
    </lineage>
</organism>
<name>A0ABQ2KET8_9NOCA</name>
<comment type="caution">
    <text evidence="6">The sequence shown here is derived from an EMBL/GenBank/DDBJ whole genome shotgun (WGS) entry which is preliminary data.</text>
</comment>
<dbReference type="Proteomes" id="UP000658127">
    <property type="component" value="Unassembled WGS sequence"/>
</dbReference>
<reference evidence="7" key="1">
    <citation type="journal article" date="2019" name="Int. J. Syst. Evol. Microbiol.">
        <title>The Global Catalogue of Microorganisms (GCM) 10K type strain sequencing project: providing services to taxonomists for standard genome sequencing and annotation.</title>
        <authorList>
            <consortium name="The Broad Institute Genomics Platform"/>
            <consortium name="The Broad Institute Genome Sequencing Center for Infectious Disease"/>
            <person name="Wu L."/>
            <person name="Ma J."/>
        </authorList>
    </citation>
    <scope>NUCLEOTIDE SEQUENCE [LARGE SCALE GENOMIC DNA]</scope>
    <source>
        <strain evidence="7">CGMCC 4.7329</strain>
    </source>
</reference>
<evidence type="ECO:0000313" key="7">
    <source>
        <dbReference type="Proteomes" id="UP000658127"/>
    </source>
</evidence>
<dbReference type="InterPro" id="IPR050109">
    <property type="entry name" value="HTH-type_TetR-like_transc_reg"/>
</dbReference>
<keyword evidence="1" id="KW-0805">Transcription regulation</keyword>
<keyword evidence="7" id="KW-1185">Reference proteome</keyword>
<evidence type="ECO:0000256" key="3">
    <source>
        <dbReference type="ARBA" id="ARBA00023163"/>
    </source>
</evidence>
<dbReference type="EMBL" id="BMNE01000003">
    <property type="protein sequence ID" value="GGN80414.1"/>
    <property type="molecule type" value="Genomic_DNA"/>
</dbReference>
<evidence type="ECO:0000259" key="5">
    <source>
        <dbReference type="PROSITE" id="PS50977"/>
    </source>
</evidence>
<keyword evidence="2 4" id="KW-0238">DNA-binding</keyword>
<evidence type="ECO:0000256" key="4">
    <source>
        <dbReference type="PROSITE-ProRule" id="PRU00335"/>
    </source>
</evidence>
<sequence length="193" mass="20099">MGAELKIDEILDVALEVFCRYGFRKTAMKDIAEAAGVSRAALYLHFDGKEALFRAGSQRAHALVLEHVDAALDADGPVIDRIDAAMNAFLQGLMAQISASPHGKELFESDLALSGEVTRAAREHLVQRISAALDDAAATGEIDLSSIGASSTEIATLALTTVEGIKAVHGGGQSLAAGSSLFLRILGAAVKPS</sequence>
<evidence type="ECO:0000313" key="6">
    <source>
        <dbReference type="EMBL" id="GGN80414.1"/>
    </source>
</evidence>
<protein>
    <recommendedName>
        <fullName evidence="5">HTH tetR-type domain-containing protein</fullName>
    </recommendedName>
</protein>
<dbReference type="InterPro" id="IPR001647">
    <property type="entry name" value="HTH_TetR"/>
</dbReference>